<reference evidence="1 2" key="1">
    <citation type="submission" date="2019-07" db="EMBL/GenBank/DDBJ databases">
        <title>Whole genome shotgun sequence of Methylobacterium haplocladii NBRC 107714.</title>
        <authorList>
            <person name="Hosoyama A."/>
            <person name="Uohara A."/>
            <person name="Ohji S."/>
            <person name="Ichikawa N."/>
        </authorList>
    </citation>
    <scope>NUCLEOTIDE SEQUENCE [LARGE SCALE GENOMIC DNA]</scope>
    <source>
        <strain evidence="1 2">NBRC 107714</strain>
    </source>
</reference>
<protein>
    <submittedName>
        <fullName evidence="1">Uncharacterized protein</fullName>
    </submittedName>
</protein>
<dbReference type="OrthoDB" id="1433389at2"/>
<dbReference type="RefSeq" id="WP_147082541.1">
    <property type="nucleotide sequence ID" value="NZ_BJZT01000060.1"/>
</dbReference>
<evidence type="ECO:0000313" key="2">
    <source>
        <dbReference type="Proteomes" id="UP000321258"/>
    </source>
</evidence>
<gene>
    <name evidence="1" type="ORF">MHA02_42450</name>
</gene>
<keyword evidence="2" id="KW-1185">Reference proteome</keyword>
<proteinExistence type="predicted"/>
<dbReference type="Proteomes" id="UP000321258">
    <property type="component" value="Unassembled WGS sequence"/>
</dbReference>
<evidence type="ECO:0000313" key="1">
    <source>
        <dbReference type="EMBL" id="GEP01858.1"/>
    </source>
</evidence>
<organism evidence="1 2">
    <name type="scientific">Methylobacterium haplocladii</name>
    <dbReference type="NCBI Taxonomy" id="1176176"/>
    <lineage>
        <taxon>Bacteria</taxon>
        <taxon>Pseudomonadati</taxon>
        <taxon>Pseudomonadota</taxon>
        <taxon>Alphaproteobacteria</taxon>
        <taxon>Hyphomicrobiales</taxon>
        <taxon>Methylobacteriaceae</taxon>
        <taxon>Methylobacterium</taxon>
    </lineage>
</organism>
<name>A0A512IVW4_9HYPH</name>
<dbReference type="EMBL" id="BJZT01000060">
    <property type="protein sequence ID" value="GEP01858.1"/>
    <property type="molecule type" value="Genomic_DNA"/>
</dbReference>
<accession>A0A512IVW4</accession>
<comment type="caution">
    <text evidence="1">The sequence shown here is derived from an EMBL/GenBank/DDBJ whole genome shotgun (WGS) entry which is preliminary data.</text>
</comment>
<sequence>MGGWICLAGFGYQFVLAPILTWSTNTIGVAIGAAIPVAPTLSINDLMVVLTGILGLGVQRTMERVQGVSTTMLAA</sequence>
<dbReference type="AlphaFoldDB" id="A0A512IVW4"/>